<comment type="caution">
    <text evidence="5">The sequence shown here is derived from an EMBL/GenBank/DDBJ whole genome shotgun (WGS) entry which is preliminary data.</text>
</comment>
<feature type="binding site" evidence="4">
    <location>
        <position position="183"/>
    </location>
    <ligand>
        <name>3-dehydroquinate</name>
        <dbReference type="ChEBI" id="CHEBI:32364"/>
    </ligand>
</feature>
<evidence type="ECO:0000256" key="4">
    <source>
        <dbReference type="HAMAP-Rule" id="MF_00214"/>
    </source>
</evidence>
<comment type="similarity">
    <text evidence="4">Belongs to the type-I 3-dehydroquinase family.</text>
</comment>
<dbReference type="PANTHER" id="PTHR43699">
    <property type="entry name" value="3-DEHYDROQUINATE DEHYDRATASE"/>
    <property type="match status" value="1"/>
</dbReference>
<feature type="binding site" evidence="4">
    <location>
        <position position="202"/>
    </location>
    <ligand>
        <name>3-dehydroquinate</name>
        <dbReference type="ChEBI" id="CHEBI:32364"/>
    </ligand>
</feature>
<dbReference type="GO" id="GO:0046279">
    <property type="term" value="P:3,4-dihydroxybenzoate biosynthetic process"/>
    <property type="evidence" value="ECO:0007669"/>
    <property type="project" value="TreeGrafter"/>
</dbReference>
<name>A0A2A2H2M3_METBR</name>
<evidence type="ECO:0000256" key="3">
    <source>
        <dbReference type="ARBA" id="ARBA00023270"/>
    </source>
</evidence>
<reference evidence="5 6" key="1">
    <citation type="journal article" date="2017" name="BMC Genomics">
        <title>Genomic analysis of methanogenic archaea reveals a shift towards energy conservation.</title>
        <authorList>
            <person name="Gilmore S.P."/>
            <person name="Henske J.K."/>
            <person name="Sexton J.A."/>
            <person name="Solomon K.V."/>
            <person name="Seppala S."/>
            <person name="Yoo J.I."/>
            <person name="Huyett L.M."/>
            <person name="Pressman A."/>
            <person name="Cogan J.Z."/>
            <person name="Kivenson V."/>
            <person name="Peng X."/>
            <person name="Tan Y."/>
            <person name="Valentine D.L."/>
            <person name="O'Malley M.A."/>
        </authorList>
    </citation>
    <scope>NUCLEOTIDE SEQUENCE [LARGE SCALE GENOMIC DNA]</scope>
    <source>
        <strain evidence="5 6">M.o.H.</strain>
    </source>
</reference>
<comment type="caution">
    <text evidence="4">Lacks conserved residue(s) required for the propagation of feature annotation.</text>
</comment>
<dbReference type="UniPathway" id="UPA00053">
    <property type="reaction ID" value="UER00086"/>
</dbReference>
<dbReference type="EC" id="4.2.1.10" evidence="4"/>
<dbReference type="NCBIfam" id="TIGR01093">
    <property type="entry name" value="aroD"/>
    <property type="match status" value="1"/>
</dbReference>
<dbReference type="Gene3D" id="3.20.20.70">
    <property type="entry name" value="Aldolase class I"/>
    <property type="match status" value="1"/>
</dbReference>
<keyword evidence="3 4" id="KW-0704">Schiff base</keyword>
<feature type="binding site" evidence="4">
    <location>
        <position position="206"/>
    </location>
    <ligand>
        <name>3-dehydroquinate</name>
        <dbReference type="ChEBI" id="CHEBI:32364"/>
    </ligand>
</feature>
<keyword evidence="4" id="KW-0028">Amino-acid biosynthesis</keyword>
<dbReference type="CDD" id="cd00502">
    <property type="entry name" value="DHQase_I"/>
    <property type="match status" value="1"/>
</dbReference>
<feature type="binding site" evidence="4">
    <location>
        <begin position="35"/>
        <end position="37"/>
    </location>
    <ligand>
        <name>3-dehydroquinate</name>
        <dbReference type="ChEBI" id="CHEBI:32364"/>
    </ligand>
</feature>
<sequence length="223" mass="24798">MFQKTMICAPIIEKSPELALQSAEKAIDLGADILELRIDVLEDPDPDRVQQLIQDMDYPTIATNRVQSEGGFFKGSEEERTSILINAAKYADIIDIELQTDEEMRDEVVKAAKYTIISYHDFQKTPSFKELLDVVKAEKEIGNIAKFAVMPNEYKDTLTVLNVLSEVPNTIGIAMGNLGKYTRIVAPIFGSPITFASIDKGSAPGQIDINTTKDILRKLMVID</sequence>
<dbReference type="Proteomes" id="UP000217784">
    <property type="component" value="Unassembled WGS sequence"/>
</dbReference>
<dbReference type="OrthoDB" id="34329at2157"/>
<evidence type="ECO:0000313" key="5">
    <source>
        <dbReference type="EMBL" id="PAV03543.1"/>
    </source>
</evidence>
<dbReference type="PANTHER" id="PTHR43699:SF1">
    <property type="entry name" value="3-DEHYDROQUINATE DEHYDRATASE"/>
    <property type="match status" value="1"/>
</dbReference>
<dbReference type="RefSeq" id="WP_069582960.1">
    <property type="nucleotide sequence ID" value="NZ_LMVM01000038.1"/>
</dbReference>
<evidence type="ECO:0000313" key="6">
    <source>
        <dbReference type="Proteomes" id="UP000217784"/>
    </source>
</evidence>
<comment type="subunit">
    <text evidence="4">Homodimer.</text>
</comment>
<dbReference type="InterPro" id="IPR001381">
    <property type="entry name" value="DHquinase_I"/>
</dbReference>
<keyword evidence="2 4" id="KW-0456">Lyase</keyword>
<evidence type="ECO:0000256" key="2">
    <source>
        <dbReference type="ARBA" id="ARBA00023239"/>
    </source>
</evidence>
<keyword evidence="4" id="KW-0057">Aromatic amino acid biosynthesis</keyword>
<proteinExistence type="inferred from homology"/>
<feature type="binding site" evidence="4">
    <location>
        <position position="65"/>
    </location>
    <ligand>
        <name>3-dehydroquinate</name>
        <dbReference type="ChEBI" id="CHEBI:32364"/>
    </ligand>
</feature>
<evidence type="ECO:0000256" key="1">
    <source>
        <dbReference type="ARBA" id="ARBA00001864"/>
    </source>
</evidence>
<accession>A0A2A2H2M3</accession>
<gene>
    <name evidence="4" type="primary">aroD</name>
    <name evidence="5" type="ORF">ASJ80_00895</name>
</gene>
<dbReference type="GO" id="GO:0009423">
    <property type="term" value="P:chorismate biosynthetic process"/>
    <property type="evidence" value="ECO:0007669"/>
    <property type="project" value="UniProtKB-UniRule"/>
</dbReference>
<dbReference type="EMBL" id="LMVM01000038">
    <property type="protein sequence ID" value="PAV03543.1"/>
    <property type="molecule type" value="Genomic_DNA"/>
</dbReference>
<organism evidence="5 6">
    <name type="scientific">Methanobacterium bryantii</name>
    <dbReference type="NCBI Taxonomy" id="2161"/>
    <lineage>
        <taxon>Archaea</taxon>
        <taxon>Methanobacteriati</taxon>
        <taxon>Methanobacteriota</taxon>
        <taxon>Methanomada group</taxon>
        <taxon>Methanobacteria</taxon>
        <taxon>Methanobacteriales</taxon>
        <taxon>Methanobacteriaceae</taxon>
        <taxon>Methanobacterium</taxon>
    </lineage>
</organism>
<dbReference type="GO" id="GO:0009073">
    <property type="term" value="P:aromatic amino acid family biosynthetic process"/>
    <property type="evidence" value="ECO:0007669"/>
    <property type="project" value="UniProtKB-KW"/>
</dbReference>
<dbReference type="InterPro" id="IPR013785">
    <property type="entry name" value="Aldolase_TIM"/>
</dbReference>
<dbReference type="InterPro" id="IPR050146">
    <property type="entry name" value="Type-I_3-dehydroquinase"/>
</dbReference>
<keyword evidence="6" id="KW-1185">Reference proteome</keyword>
<feature type="active site" description="Schiff-base intermediate with substrate" evidence="4">
    <location>
        <position position="146"/>
    </location>
</feature>
<dbReference type="GO" id="GO:0003855">
    <property type="term" value="F:3-dehydroquinate dehydratase activity"/>
    <property type="evidence" value="ECO:0007669"/>
    <property type="project" value="UniProtKB-UniRule"/>
</dbReference>
<comment type="function">
    <text evidence="4">Involved in the third step of the chorismate pathway, which leads to the biosynthesis of aromatic amino acids. Catalyzes the cis-dehydration of 3-dehydroquinate (DHQ) and introduces the first double bond of the aromatic ring to yield 3-dehydroshikimate.</text>
</comment>
<dbReference type="Pfam" id="PF01487">
    <property type="entry name" value="DHquinase_I"/>
    <property type="match status" value="1"/>
</dbReference>
<dbReference type="HAMAP" id="MF_00214">
    <property type="entry name" value="AroD"/>
    <property type="match status" value="1"/>
</dbReference>
<comment type="catalytic activity">
    <reaction evidence="1 4">
        <text>3-dehydroquinate = 3-dehydroshikimate + H2O</text>
        <dbReference type="Rhea" id="RHEA:21096"/>
        <dbReference type="ChEBI" id="CHEBI:15377"/>
        <dbReference type="ChEBI" id="CHEBI:16630"/>
        <dbReference type="ChEBI" id="CHEBI:32364"/>
        <dbReference type="EC" id="4.2.1.10"/>
    </reaction>
</comment>
<dbReference type="SUPFAM" id="SSF51569">
    <property type="entry name" value="Aldolase"/>
    <property type="match status" value="1"/>
</dbReference>
<comment type="pathway">
    <text evidence="4">Metabolic intermediate biosynthesis; chorismate biosynthesis; chorismate from D-erythrose 4-phosphate and phosphoenolpyruvate: step 3/7.</text>
</comment>
<feature type="active site" description="Proton donor/acceptor" evidence="4">
    <location>
        <position position="120"/>
    </location>
</feature>
<dbReference type="AlphaFoldDB" id="A0A2A2H2M3"/>
<dbReference type="GO" id="GO:0008652">
    <property type="term" value="P:amino acid biosynthetic process"/>
    <property type="evidence" value="ECO:0007669"/>
    <property type="project" value="UniProtKB-KW"/>
</dbReference>
<protein>
    <recommendedName>
        <fullName evidence="4">3-dehydroquinate dehydratase</fullName>
        <shortName evidence="4">3-dehydroquinase</shortName>
        <ecNumber evidence="4">4.2.1.10</ecNumber>
    </recommendedName>
    <alternativeName>
        <fullName evidence="4">Type I DHQase</fullName>
    </alternativeName>
    <alternativeName>
        <fullName evidence="4">Type I dehydroquinase</fullName>
        <shortName evidence="4">DHQ1</shortName>
    </alternativeName>
</protein>